<sequence length="48" mass="5478">KTKKKHECALLMNYDELGETLSDVDKIIKPEYASPEISGKENNIDKLK</sequence>
<dbReference type="Proteomes" id="UP000789759">
    <property type="component" value="Unassembled WGS sequence"/>
</dbReference>
<evidence type="ECO:0000313" key="2">
    <source>
        <dbReference type="Proteomes" id="UP000789759"/>
    </source>
</evidence>
<comment type="caution">
    <text evidence="1">The sequence shown here is derived from an EMBL/GenBank/DDBJ whole genome shotgun (WGS) entry which is preliminary data.</text>
</comment>
<evidence type="ECO:0000313" key="1">
    <source>
        <dbReference type="EMBL" id="CAG8840089.1"/>
    </source>
</evidence>
<organism evidence="1 2">
    <name type="scientific">Cetraspora pellucida</name>
    <dbReference type="NCBI Taxonomy" id="1433469"/>
    <lineage>
        <taxon>Eukaryota</taxon>
        <taxon>Fungi</taxon>
        <taxon>Fungi incertae sedis</taxon>
        <taxon>Mucoromycota</taxon>
        <taxon>Glomeromycotina</taxon>
        <taxon>Glomeromycetes</taxon>
        <taxon>Diversisporales</taxon>
        <taxon>Gigasporaceae</taxon>
        <taxon>Cetraspora</taxon>
    </lineage>
</organism>
<feature type="non-terminal residue" evidence="1">
    <location>
        <position position="48"/>
    </location>
</feature>
<name>A0A9N9KN41_9GLOM</name>
<dbReference type="EMBL" id="CAJVQA010089166">
    <property type="protein sequence ID" value="CAG8840089.1"/>
    <property type="molecule type" value="Genomic_DNA"/>
</dbReference>
<dbReference type="AlphaFoldDB" id="A0A9N9KN41"/>
<proteinExistence type="predicted"/>
<keyword evidence="2" id="KW-1185">Reference proteome</keyword>
<feature type="non-terminal residue" evidence="1">
    <location>
        <position position="1"/>
    </location>
</feature>
<reference evidence="1" key="1">
    <citation type="submission" date="2021-06" db="EMBL/GenBank/DDBJ databases">
        <authorList>
            <person name="Kallberg Y."/>
            <person name="Tangrot J."/>
            <person name="Rosling A."/>
        </authorList>
    </citation>
    <scope>NUCLEOTIDE SEQUENCE</scope>
    <source>
        <strain evidence="1">FL966</strain>
    </source>
</reference>
<accession>A0A9N9KN41</accession>
<gene>
    <name evidence="1" type="ORF">CPELLU_LOCUS21965</name>
</gene>
<protein>
    <submittedName>
        <fullName evidence="1">9506_t:CDS:1</fullName>
    </submittedName>
</protein>